<name>A0A183T6A7_SCHSO</name>
<keyword evidence="2" id="KW-0472">Membrane</keyword>
<protein>
    <submittedName>
        <fullName evidence="4 6">Uncharacterized protein</fullName>
    </submittedName>
</protein>
<dbReference type="OrthoDB" id="6238674at2759"/>
<organism evidence="6">
    <name type="scientific">Schistocephalus solidus</name>
    <name type="common">Tapeworm</name>
    <dbReference type="NCBI Taxonomy" id="70667"/>
    <lineage>
        <taxon>Eukaryota</taxon>
        <taxon>Metazoa</taxon>
        <taxon>Spiralia</taxon>
        <taxon>Lophotrochozoa</taxon>
        <taxon>Platyhelminthes</taxon>
        <taxon>Cestoda</taxon>
        <taxon>Eucestoda</taxon>
        <taxon>Diphyllobothriidea</taxon>
        <taxon>Diphyllobothriidae</taxon>
        <taxon>Schistocephalus</taxon>
    </lineage>
</organism>
<keyword evidence="3" id="KW-0732">Signal</keyword>
<evidence type="ECO:0000313" key="6">
    <source>
        <dbReference type="WBParaSite" id="SSLN_0001245601-mRNA-1"/>
    </source>
</evidence>
<gene>
    <name evidence="4" type="ORF">SSLN_LOCUS12005</name>
</gene>
<feature type="region of interest" description="Disordered" evidence="1">
    <location>
        <begin position="581"/>
        <end position="615"/>
    </location>
</feature>
<evidence type="ECO:0000256" key="1">
    <source>
        <dbReference type="SAM" id="MobiDB-lite"/>
    </source>
</evidence>
<reference evidence="6" key="1">
    <citation type="submission" date="2016-06" db="UniProtKB">
        <authorList>
            <consortium name="WormBaseParasite"/>
        </authorList>
    </citation>
    <scope>IDENTIFICATION</scope>
</reference>
<evidence type="ECO:0000256" key="2">
    <source>
        <dbReference type="SAM" id="Phobius"/>
    </source>
</evidence>
<dbReference type="WBParaSite" id="SSLN_0001245601-mRNA-1">
    <property type="protein sequence ID" value="SSLN_0001245601-mRNA-1"/>
    <property type="gene ID" value="SSLN_0001245601"/>
</dbReference>
<dbReference type="EMBL" id="UYSU01036950">
    <property type="protein sequence ID" value="VDL98390.1"/>
    <property type="molecule type" value="Genomic_DNA"/>
</dbReference>
<sequence length="963" mass="107361">MFNNYRICLLFGLLLFTVTDIYGRNSEHYTQPTISEDLKDKTGLNDFPTKLLDDVITENVKVEEDITDGPAATESIAKAGTAMAVTEEELFSGLGDWSTTSTSPVSSTDISTAKTEELTEASIANHSLGQQSENYPQLTIPKERIDTTMQTDFQTTLLEDATTEDLNVGDSPVTIEAIAETMAAEITTTEEGLSVLEDLRNTSTFSFSSNDFSTAIPNESTETSIANESLSQKSGNDTQLTMPEDVNGTTRLTEFPTTLLEDAISEDLVVGEAVTDSFPTTEAIPEITGVKTKTTEEAFSESDVWSTTTTSITELSTAIPDDPTEVSSPFPSNDSLVESNDTLTTEKMPNQTLLLEVTTTIRPSRPPPHPCLTDIDEGEPEFQRYVCVGNVVVSYFATVFLLTLILFGVIKNITVHGCLQLLDVRRSGVSFPQRPEVFVLLCSTLPLIFSTIARPIFWPYHPRYYQFINELGLMQARLFFDLFTRTASVYHLVYWAYRMPIIRFIWRSYLRFKAFRAVWTKEHIIEVLQDKFAPPKDTRLQRAFQNNPEYMYFYAQFLQSGLPMQYLQLLNKSGARSPVDMSNAGFDGLPLPGQPGSSSKHSPKRQGTESKSDVLQRVNLSSLMVPGTEVNPQRNSDYASFLGTPSSSMNKMQAPPTLHIPSTQLSRGPSFMGSQPGRFSPNVSPSGGDQLDKVFGQHLSPDDALLFKDLMRPSIDGRTSYSPDARMPKFPSQEFYPAMFAGFDTLDAPEKKKEEEEVVKVPPPTREFVYICKHAIPGVIYILSLIITFPSIFAIDNYQYECTLLQVYFFYDMLFIVLLPMVAIIVAFYHGALASVQMNGGPKMRFRLRCYYVNFVVFNIPILILMLTITGLRWTDSHQMENERFATGTILALTVYHTNFAIKSTAYATGCNCICCSVACLQRCPRLNNCIVRMTTPKVKSDQPSGPYASSTVIQVLHAETDA</sequence>
<evidence type="ECO:0000256" key="3">
    <source>
        <dbReference type="SAM" id="SignalP"/>
    </source>
</evidence>
<feature type="chain" id="PRO_5043141429" evidence="3">
    <location>
        <begin position="24"/>
        <end position="963"/>
    </location>
</feature>
<proteinExistence type="predicted"/>
<dbReference type="AlphaFoldDB" id="A0A183T6A7"/>
<feature type="signal peptide" evidence="3">
    <location>
        <begin position="1"/>
        <end position="23"/>
    </location>
</feature>
<feature type="transmembrane region" description="Helical" evidence="2">
    <location>
        <begin position="437"/>
        <end position="458"/>
    </location>
</feature>
<feature type="transmembrane region" description="Helical" evidence="2">
    <location>
        <begin position="850"/>
        <end position="874"/>
    </location>
</feature>
<feature type="transmembrane region" description="Helical" evidence="2">
    <location>
        <begin position="478"/>
        <end position="497"/>
    </location>
</feature>
<dbReference type="Proteomes" id="UP000275846">
    <property type="component" value="Unassembled WGS sequence"/>
</dbReference>
<evidence type="ECO:0000313" key="4">
    <source>
        <dbReference type="EMBL" id="VDL98390.1"/>
    </source>
</evidence>
<evidence type="ECO:0000313" key="5">
    <source>
        <dbReference type="Proteomes" id="UP000275846"/>
    </source>
</evidence>
<keyword evidence="2" id="KW-1133">Transmembrane helix</keyword>
<reference evidence="4 5" key="2">
    <citation type="submission" date="2018-11" db="EMBL/GenBank/DDBJ databases">
        <authorList>
            <consortium name="Pathogen Informatics"/>
        </authorList>
    </citation>
    <scope>NUCLEOTIDE SEQUENCE [LARGE SCALE GENOMIC DNA]</scope>
    <source>
        <strain evidence="4 5">NST_G2</strain>
    </source>
</reference>
<keyword evidence="2" id="KW-0812">Transmembrane</keyword>
<keyword evidence="5" id="KW-1185">Reference proteome</keyword>
<feature type="transmembrane region" description="Helical" evidence="2">
    <location>
        <begin position="775"/>
        <end position="795"/>
    </location>
</feature>
<accession>A0A183T6A7</accession>
<feature type="transmembrane region" description="Helical" evidence="2">
    <location>
        <begin position="392"/>
        <end position="416"/>
    </location>
</feature>
<feature type="transmembrane region" description="Helical" evidence="2">
    <location>
        <begin position="807"/>
        <end position="829"/>
    </location>
</feature>